<dbReference type="NCBIfam" id="TIGR02605">
    <property type="entry name" value="CxxC_CxxC_SSSS"/>
    <property type="match status" value="1"/>
</dbReference>
<dbReference type="InterPro" id="IPR013429">
    <property type="entry name" value="Regulatory_FmdB_Zinc_ribbon"/>
</dbReference>
<proteinExistence type="predicted"/>
<protein>
    <submittedName>
        <fullName evidence="2">Zinc ribbon domain-containing protein</fullName>
    </submittedName>
</protein>
<dbReference type="EMBL" id="DTLI01000234">
    <property type="protein sequence ID" value="HHS53138.1"/>
    <property type="molecule type" value="Genomic_DNA"/>
</dbReference>
<evidence type="ECO:0000313" key="2">
    <source>
        <dbReference type="EMBL" id="HHS53138.1"/>
    </source>
</evidence>
<dbReference type="PANTHER" id="PTHR34404:SF2">
    <property type="entry name" value="CONSERVED SERINE RICH PROTEIN"/>
    <property type="match status" value="1"/>
</dbReference>
<organism evidence="2">
    <name type="scientific">candidate division WOR-3 bacterium</name>
    <dbReference type="NCBI Taxonomy" id="2052148"/>
    <lineage>
        <taxon>Bacteria</taxon>
        <taxon>Bacteria division WOR-3</taxon>
    </lineage>
</organism>
<dbReference type="Pfam" id="PF09723">
    <property type="entry name" value="Zn_ribbon_8"/>
    <property type="match status" value="1"/>
</dbReference>
<name>A0A7C6EBU3_UNCW3</name>
<feature type="domain" description="Putative regulatory protein FmdB zinc ribbon" evidence="1">
    <location>
        <begin position="1"/>
        <end position="41"/>
    </location>
</feature>
<gene>
    <name evidence="2" type="ORF">ENW73_09875</name>
</gene>
<dbReference type="AlphaFoldDB" id="A0A7C6EBU3"/>
<dbReference type="PANTHER" id="PTHR34404">
    <property type="entry name" value="REGULATORY PROTEIN, FMDB FAMILY"/>
    <property type="match status" value="1"/>
</dbReference>
<reference evidence="2" key="1">
    <citation type="journal article" date="2020" name="mSystems">
        <title>Genome- and Community-Level Interaction Insights into Carbon Utilization and Element Cycling Functions of Hydrothermarchaeota in Hydrothermal Sediment.</title>
        <authorList>
            <person name="Zhou Z."/>
            <person name="Liu Y."/>
            <person name="Xu W."/>
            <person name="Pan J."/>
            <person name="Luo Z.H."/>
            <person name="Li M."/>
        </authorList>
    </citation>
    <scope>NUCLEOTIDE SEQUENCE [LARGE SCALE GENOMIC DNA]</scope>
    <source>
        <strain evidence="2">SpSt-876</strain>
    </source>
</reference>
<accession>A0A7C6EBU3</accession>
<evidence type="ECO:0000259" key="1">
    <source>
        <dbReference type="SMART" id="SM00834"/>
    </source>
</evidence>
<sequence>MPTYEYQCDKCNYRFELFQKITDSPVKTCPVCNGKVRRLISGGSGLIFKGSGFYITDYKKKPETKEHKETQTKPVGSPKKS</sequence>
<comment type="caution">
    <text evidence="2">The sequence shown here is derived from an EMBL/GenBank/DDBJ whole genome shotgun (WGS) entry which is preliminary data.</text>
</comment>
<dbReference type="SMART" id="SM00834">
    <property type="entry name" value="CxxC_CXXC_SSSS"/>
    <property type="match status" value="1"/>
</dbReference>